<dbReference type="NCBIfam" id="TIGR01509">
    <property type="entry name" value="HAD-SF-IA-v3"/>
    <property type="match status" value="1"/>
</dbReference>
<dbReference type="Proteomes" id="UP000291591">
    <property type="component" value="Unassembled WGS sequence"/>
</dbReference>
<dbReference type="EMBL" id="SHKL01000001">
    <property type="protein sequence ID" value="RZT85387.1"/>
    <property type="molecule type" value="Genomic_DNA"/>
</dbReference>
<dbReference type="InterPro" id="IPR023214">
    <property type="entry name" value="HAD_sf"/>
</dbReference>
<dbReference type="PANTHER" id="PTHR43481">
    <property type="entry name" value="FRUCTOSE-1-PHOSPHATE PHOSPHATASE"/>
    <property type="match status" value="1"/>
</dbReference>
<name>A0A4Q7UTX8_PSEST</name>
<dbReference type="GO" id="GO:0050308">
    <property type="term" value="F:sugar-phosphatase activity"/>
    <property type="evidence" value="ECO:0007669"/>
    <property type="project" value="TreeGrafter"/>
</dbReference>
<accession>A0A4Q7UTX8</accession>
<evidence type="ECO:0000313" key="1">
    <source>
        <dbReference type="EMBL" id="RZT85387.1"/>
    </source>
</evidence>
<dbReference type="InterPro" id="IPR006439">
    <property type="entry name" value="HAD-SF_hydro_IA"/>
</dbReference>
<organism evidence="1 2">
    <name type="scientific">Pseudonocardia sediminis</name>
    <dbReference type="NCBI Taxonomy" id="1397368"/>
    <lineage>
        <taxon>Bacteria</taxon>
        <taxon>Bacillati</taxon>
        <taxon>Actinomycetota</taxon>
        <taxon>Actinomycetes</taxon>
        <taxon>Pseudonocardiales</taxon>
        <taxon>Pseudonocardiaceae</taxon>
        <taxon>Pseudonocardia</taxon>
    </lineage>
</organism>
<dbReference type="Gene3D" id="1.10.150.240">
    <property type="entry name" value="Putative phosphatase, domain 2"/>
    <property type="match status" value="1"/>
</dbReference>
<dbReference type="InterPro" id="IPR051806">
    <property type="entry name" value="HAD-like_SPP"/>
</dbReference>
<dbReference type="SUPFAM" id="SSF56784">
    <property type="entry name" value="HAD-like"/>
    <property type="match status" value="1"/>
</dbReference>
<dbReference type="InterPro" id="IPR036412">
    <property type="entry name" value="HAD-like_sf"/>
</dbReference>
<dbReference type="PANTHER" id="PTHR43481:SF4">
    <property type="entry name" value="GLYCEROL-1-PHOSPHATE PHOSPHOHYDROLASE 1-RELATED"/>
    <property type="match status" value="1"/>
</dbReference>
<dbReference type="Pfam" id="PF00702">
    <property type="entry name" value="Hydrolase"/>
    <property type="match status" value="1"/>
</dbReference>
<gene>
    <name evidence="1" type="ORF">EV383_2252</name>
</gene>
<dbReference type="OrthoDB" id="9800058at2"/>
<comment type="caution">
    <text evidence="1">The sequence shown here is derived from an EMBL/GenBank/DDBJ whole genome shotgun (WGS) entry which is preliminary data.</text>
</comment>
<reference evidence="1 2" key="1">
    <citation type="submission" date="2019-02" db="EMBL/GenBank/DDBJ databases">
        <title>Sequencing the genomes of 1000 actinobacteria strains.</title>
        <authorList>
            <person name="Klenk H.-P."/>
        </authorList>
    </citation>
    <scope>NUCLEOTIDE SEQUENCE [LARGE SCALE GENOMIC DNA]</scope>
    <source>
        <strain evidence="1 2">DSM 45779</strain>
    </source>
</reference>
<dbReference type="AlphaFoldDB" id="A0A4Q7UTX8"/>
<dbReference type="SFLD" id="SFLDG01129">
    <property type="entry name" value="C1.5:_HAD__Beta-PGM__Phosphata"/>
    <property type="match status" value="1"/>
</dbReference>
<protein>
    <submittedName>
        <fullName evidence="1">Sugar-phosphatase</fullName>
    </submittedName>
</protein>
<keyword evidence="2" id="KW-1185">Reference proteome</keyword>
<sequence length="204" mass="21371">MRAVAAVLLDMDGTLVDSDAAVDRAWTTWSHEYGVDPRDADAVAHGRPADGTVRILRPDLDEAAVAVAADRQLELQYTDLSDVVAARGADELLAVLGRRKIPWAVVTSADRRLAAARLGAAGIDPPELVTVEDVTHGKPDPEPFLLGASRLGVAPRDCLVVEDAPAGLDAGRAAGMATAALRGLDGDLRLGDLGDLARFLDRPG</sequence>
<proteinExistence type="predicted"/>
<dbReference type="Gene3D" id="3.40.50.1000">
    <property type="entry name" value="HAD superfamily/HAD-like"/>
    <property type="match status" value="1"/>
</dbReference>
<dbReference type="SFLD" id="SFLDS00003">
    <property type="entry name" value="Haloacid_Dehalogenase"/>
    <property type="match status" value="1"/>
</dbReference>
<evidence type="ECO:0000313" key="2">
    <source>
        <dbReference type="Proteomes" id="UP000291591"/>
    </source>
</evidence>
<dbReference type="InterPro" id="IPR023198">
    <property type="entry name" value="PGP-like_dom2"/>
</dbReference>
<dbReference type="RefSeq" id="WP_130289854.1">
    <property type="nucleotide sequence ID" value="NZ_SHKL01000001.1"/>
</dbReference>